<dbReference type="Proteomes" id="UP000439965">
    <property type="component" value="Unassembled WGS sequence"/>
</dbReference>
<comment type="caution">
    <text evidence="1">The sequence shown here is derived from an EMBL/GenBank/DDBJ whole genome shotgun (WGS) entry which is preliminary data.</text>
</comment>
<organism evidence="1 2">
    <name type="scientific">Enterococcus gallinarum</name>
    <dbReference type="NCBI Taxonomy" id="1353"/>
    <lineage>
        <taxon>Bacteria</taxon>
        <taxon>Bacillati</taxon>
        <taxon>Bacillota</taxon>
        <taxon>Bacilli</taxon>
        <taxon>Lactobacillales</taxon>
        <taxon>Enterococcaceae</taxon>
        <taxon>Enterococcus</taxon>
    </lineage>
</organism>
<evidence type="ECO:0000313" key="1">
    <source>
        <dbReference type="EMBL" id="MXS27185.1"/>
    </source>
</evidence>
<proteinExistence type="predicted"/>
<dbReference type="AlphaFoldDB" id="A0A6I4XGV2"/>
<evidence type="ECO:0000313" key="2">
    <source>
        <dbReference type="Proteomes" id="UP000439965"/>
    </source>
</evidence>
<dbReference type="PANTHER" id="PTHR30121:SF6">
    <property type="entry name" value="SLR6007 PROTEIN"/>
    <property type="match status" value="1"/>
</dbReference>
<dbReference type="InterPro" id="IPR027417">
    <property type="entry name" value="P-loop_NTPase"/>
</dbReference>
<dbReference type="RefSeq" id="WP_142425376.1">
    <property type="nucleotide sequence ID" value="NZ_CABGTZ010000012.1"/>
</dbReference>
<dbReference type="EMBL" id="WVTI01000016">
    <property type="protein sequence ID" value="MXS27185.1"/>
    <property type="molecule type" value="Genomic_DNA"/>
</dbReference>
<dbReference type="InterPro" id="IPR051162">
    <property type="entry name" value="T4SS_component"/>
</dbReference>
<dbReference type="PANTHER" id="PTHR30121">
    <property type="entry name" value="UNCHARACTERIZED PROTEIN YJGR-RELATED"/>
    <property type="match status" value="1"/>
</dbReference>
<gene>
    <name evidence="1" type="ORF">GTI89_14080</name>
</gene>
<dbReference type="Gene3D" id="3.40.50.300">
    <property type="entry name" value="P-loop containing nucleotide triphosphate hydrolases"/>
    <property type="match status" value="1"/>
</dbReference>
<reference evidence="1 2" key="1">
    <citation type="submission" date="2019-04" db="EMBL/GenBank/DDBJ databases">
        <title>Step-wise assembly of the neonatal virome modulated by breast feeding.</title>
        <authorList>
            <person name="Liang G."/>
            <person name="Bushman F."/>
        </authorList>
    </citation>
    <scope>NUCLEOTIDE SEQUENCE [LARGE SCALE GENOMIC DNA]</scope>
    <source>
        <strain evidence="1 2">E3404</strain>
    </source>
</reference>
<protein>
    <submittedName>
        <fullName evidence="1">ATPase</fullName>
    </submittedName>
</protein>
<accession>A0A6I4XGV2</accession>
<name>A0A6I4XGV2_ENTGA</name>
<sequence length="641" mass="73103">MLNEKEIQTLVKEGFDLSFIEKIQPQGGITFPEDRMVAGDGTYACLHIYQLAKRPAPFWLTTIMNNQNSITKFDLAPIDKEVILSDIDKAMRELDSQAEENRTRTQRNEAVNEFRSLERYANEINQGDEVSKMVDIRIYVTADTQEELEKEVGDLRRSLKAMGYKSVSYIGKQAQEWLAFFQSYSEQQNEPGSKEGITVPSSAIGGGYPFNHQFLNDTGGGYIGKTDTGGSFIYNPYMITALRKSFSSMLLGKSGMGKSTLLKLIEELLYGKRTIIRGFEKNRDWYKLIQSQNGKIYDLSGKEGMLNPMEPLATITDTSGKVIDELNSYLQHRATFFNKVRFLNPAMRSVDILDFGKIMDDFYISYGLLPENYTQNQKDIHIIGLDPSKYPTVGEFKQFVDHFVESGYKDRVTDVKMVEMENFQTVITSMCEQYGSIFNGRSTFRNIDEEDVLFFDIETIGHFDDEVYKCMLYTAMNIVWNQALKNGRKQKIALENGDITPDEVRFFAFFLDECQEILSPDTVFVVKQVVKFLKEMRKFSAGAFFATQSPQELLPETSSDDYISKIKQVFELCNAKFFLQLDASVSETMKKAMGNLLTDGQYEDLALLEQGEVIVNLGGNNNYKIKTDPDQEQLKRFAGGH</sequence>
<dbReference type="SUPFAM" id="SSF52540">
    <property type="entry name" value="P-loop containing nucleoside triphosphate hydrolases"/>
    <property type="match status" value="1"/>
</dbReference>